<dbReference type="InterPro" id="IPR051310">
    <property type="entry name" value="MCP_chemotaxis"/>
</dbReference>
<reference evidence="7" key="1">
    <citation type="submission" date="2022-08" db="EMBL/GenBank/DDBJ databases">
        <title>Draft genome sequencing of Roseisolibacter agri AW1220.</title>
        <authorList>
            <person name="Tobiishi Y."/>
            <person name="Tonouchi A."/>
        </authorList>
    </citation>
    <scope>NUCLEOTIDE SEQUENCE</scope>
    <source>
        <strain evidence="7">AW1220</strain>
    </source>
</reference>
<proteinExistence type="inferred from homology"/>
<evidence type="ECO:0000256" key="2">
    <source>
        <dbReference type="ARBA" id="ARBA00029447"/>
    </source>
</evidence>
<dbReference type="Gene3D" id="1.10.287.950">
    <property type="entry name" value="Methyl-accepting chemotaxis protein"/>
    <property type="match status" value="1"/>
</dbReference>
<feature type="domain" description="HAMP" evidence="6">
    <location>
        <begin position="302"/>
        <end position="354"/>
    </location>
</feature>
<dbReference type="Pfam" id="PF00015">
    <property type="entry name" value="MCPsignal"/>
    <property type="match status" value="1"/>
</dbReference>
<keyword evidence="4" id="KW-0812">Transmembrane</keyword>
<accession>A0AA37VG63</accession>
<dbReference type="Gene3D" id="1.20.120.1530">
    <property type="match status" value="1"/>
</dbReference>
<gene>
    <name evidence="7" type="ORF">rosag_45170</name>
</gene>
<feature type="transmembrane region" description="Helical" evidence="4">
    <location>
        <begin position="190"/>
        <end position="210"/>
    </location>
</feature>
<dbReference type="GO" id="GO:0007165">
    <property type="term" value="P:signal transduction"/>
    <property type="evidence" value="ECO:0007669"/>
    <property type="project" value="UniProtKB-KW"/>
</dbReference>
<dbReference type="PANTHER" id="PTHR43531:SF11">
    <property type="entry name" value="METHYL-ACCEPTING CHEMOTAXIS PROTEIN 3"/>
    <property type="match status" value="1"/>
</dbReference>
<evidence type="ECO:0000259" key="5">
    <source>
        <dbReference type="PROSITE" id="PS50111"/>
    </source>
</evidence>
<keyword evidence="1" id="KW-0145">Chemotaxis</keyword>
<dbReference type="GO" id="GO:0006935">
    <property type="term" value="P:chemotaxis"/>
    <property type="evidence" value="ECO:0007669"/>
    <property type="project" value="UniProtKB-KW"/>
</dbReference>
<comment type="similarity">
    <text evidence="2">Belongs to the methyl-accepting chemotaxis (MCP) protein family.</text>
</comment>
<dbReference type="CDD" id="cd06225">
    <property type="entry name" value="HAMP"/>
    <property type="match status" value="1"/>
</dbReference>
<evidence type="ECO:0000256" key="3">
    <source>
        <dbReference type="PROSITE-ProRule" id="PRU00284"/>
    </source>
</evidence>
<feature type="domain" description="HAMP" evidence="6">
    <location>
        <begin position="211"/>
        <end position="263"/>
    </location>
</feature>
<dbReference type="AlphaFoldDB" id="A0AA37VG63"/>
<dbReference type="Pfam" id="PF18947">
    <property type="entry name" value="HAMP_2"/>
    <property type="match status" value="1"/>
</dbReference>
<feature type="domain" description="Methyl-accepting transducer" evidence="5">
    <location>
        <begin position="359"/>
        <end position="616"/>
    </location>
</feature>
<evidence type="ECO:0000256" key="1">
    <source>
        <dbReference type="ARBA" id="ARBA00022500"/>
    </source>
</evidence>
<name>A0AA37VG63_9BACT</name>
<dbReference type="SUPFAM" id="SSF58104">
    <property type="entry name" value="Methyl-accepting chemotaxis protein (MCP) signaling domain"/>
    <property type="match status" value="1"/>
</dbReference>
<evidence type="ECO:0000259" key="6">
    <source>
        <dbReference type="PROSITE" id="PS50885"/>
    </source>
</evidence>
<dbReference type="Pfam" id="PF00672">
    <property type="entry name" value="HAMP"/>
    <property type="match status" value="1"/>
</dbReference>
<evidence type="ECO:0000313" key="7">
    <source>
        <dbReference type="EMBL" id="GLC28004.1"/>
    </source>
</evidence>
<keyword evidence="8" id="KW-1185">Reference proteome</keyword>
<dbReference type="PANTHER" id="PTHR43531">
    <property type="entry name" value="PROTEIN ICFG"/>
    <property type="match status" value="1"/>
</dbReference>
<evidence type="ECO:0000256" key="4">
    <source>
        <dbReference type="SAM" id="Phobius"/>
    </source>
</evidence>
<keyword evidence="4" id="KW-0472">Membrane</keyword>
<dbReference type="GO" id="GO:0004888">
    <property type="term" value="F:transmembrane signaling receptor activity"/>
    <property type="evidence" value="ECO:0007669"/>
    <property type="project" value="TreeGrafter"/>
</dbReference>
<sequence length="656" mass="68614">MWNLTVARRMYLAVGLSIAIGGTLTTALLVRQAALARSYAEMLAGPVQARRDAIVAQVHFKTQMQEWKNILIRGHEAEAREKYTKQLHEEEARVASRVDSLRTLVAGDTIALRLTEQFSKAHAQLDQEFDSALVVFVAADGKNPAVADSMMKGRDRAPTEVLTQLADTLTAHVDTLVARQAVTVARERQLLSLAAVVLFAGVVVASVLAVRRVIRPLSDLVVVADGVARGDVEQAITYDARDEIGALAASFRRSVETLREVVSETTRLTQAAQIGDLSARGDAARFEGAFGQLVGGLNATLDAVVAPVSEAAIVLERVAARDLTRRVTGEYRGDHARIKSAVNTAADGLADALRDIAAVGEQVGAAGAQIESSGRALADGAVRQSDAVSEVSRDIQELSASAEQMSASLHEIAAMSQQNADGAAQARTVAEATRSHVDASSASLAQLTSAIARIKASADSTAKIVRTIDEIAFQTNLLALNAAVEAARAGDAGRGFAVVAEEVRALALRSAEAARTTAQLIEESVQHAEAGVRHQGTMTDGLRQIDVSVQRVLGVVGEIAEASREQRDGVAQVAAGVTQVTDGVTRIAATMDSVTEVTQGAAASAEESAAAAESLAGEATELARVVGTFVLPPRDGAGAHVVPAAVASRMRGGVPR</sequence>
<organism evidence="7 8">
    <name type="scientific">Roseisolibacter agri</name>
    <dbReference type="NCBI Taxonomy" id="2014610"/>
    <lineage>
        <taxon>Bacteria</taxon>
        <taxon>Pseudomonadati</taxon>
        <taxon>Gemmatimonadota</taxon>
        <taxon>Gemmatimonadia</taxon>
        <taxon>Gemmatimonadales</taxon>
        <taxon>Gemmatimonadaceae</taxon>
        <taxon>Roseisolibacter</taxon>
    </lineage>
</organism>
<dbReference type="SUPFAM" id="SSF158472">
    <property type="entry name" value="HAMP domain-like"/>
    <property type="match status" value="1"/>
</dbReference>
<protein>
    <recommendedName>
        <fullName evidence="9">Methyl-accepting chemotaxis protein</fullName>
    </recommendedName>
</protein>
<dbReference type="GO" id="GO:0005886">
    <property type="term" value="C:plasma membrane"/>
    <property type="evidence" value="ECO:0007669"/>
    <property type="project" value="TreeGrafter"/>
</dbReference>
<keyword evidence="3" id="KW-0807">Transducer</keyword>
<dbReference type="PROSITE" id="PS50111">
    <property type="entry name" value="CHEMOTAXIS_TRANSDUC_2"/>
    <property type="match status" value="1"/>
</dbReference>
<dbReference type="Proteomes" id="UP001161325">
    <property type="component" value="Unassembled WGS sequence"/>
</dbReference>
<evidence type="ECO:0000313" key="8">
    <source>
        <dbReference type="Proteomes" id="UP001161325"/>
    </source>
</evidence>
<dbReference type="SMART" id="SM00304">
    <property type="entry name" value="HAMP"/>
    <property type="match status" value="2"/>
</dbReference>
<dbReference type="SMART" id="SM00283">
    <property type="entry name" value="MA"/>
    <property type="match status" value="1"/>
</dbReference>
<dbReference type="RefSeq" id="WP_284352431.1">
    <property type="nucleotide sequence ID" value="NZ_BRXS01000007.1"/>
</dbReference>
<dbReference type="EMBL" id="BRXS01000007">
    <property type="protein sequence ID" value="GLC28004.1"/>
    <property type="molecule type" value="Genomic_DNA"/>
</dbReference>
<keyword evidence="4" id="KW-1133">Transmembrane helix</keyword>
<dbReference type="PROSITE" id="PS50885">
    <property type="entry name" value="HAMP"/>
    <property type="match status" value="2"/>
</dbReference>
<dbReference type="InterPro" id="IPR003660">
    <property type="entry name" value="HAMP_dom"/>
</dbReference>
<dbReference type="InterPro" id="IPR004089">
    <property type="entry name" value="MCPsignal_dom"/>
</dbReference>
<comment type="caution">
    <text evidence="7">The sequence shown here is derived from an EMBL/GenBank/DDBJ whole genome shotgun (WGS) entry which is preliminary data.</text>
</comment>
<evidence type="ECO:0008006" key="9">
    <source>
        <dbReference type="Google" id="ProtNLM"/>
    </source>
</evidence>